<evidence type="ECO:0000256" key="8">
    <source>
        <dbReference type="SAM" id="SignalP"/>
    </source>
</evidence>
<feature type="signal peptide" evidence="8">
    <location>
        <begin position="1"/>
        <end position="16"/>
    </location>
</feature>
<proteinExistence type="predicted"/>
<keyword evidence="3 7" id="KW-1133">Transmembrane helix</keyword>
<feature type="region of interest" description="Disordered" evidence="6">
    <location>
        <begin position="257"/>
        <end position="296"/>
    </location>
</feature>
<dbReference type="SUPFAM" id="SSF46565">
    <property type="entry name" value="Chaperone J-domain"/>
    <property type="match status" value="1"/>
</dbReference>
<evidence type="ECO:0000259" key="9">
    <source>
        <dbReference type="PROSITE" id="PS50076"/>
    </source>
</evidence>
<dbReference type="PANTHER" id="PTHR44653">
    <property type="entry name" value="DNAJ HOMOLOG SUBFAMILY C MEMBER 1"/>
    <property type="match status" value="1"/>
</dbReference>
<reference evidence="10 11" key="1">
    <citation type="journal article" date="2012" name="PLoS ONE">
        <title>Sequence and analysis of the genome of the pathogenic yeast Candida orthopsilosis.</title>
        <authorList>
            <person name="Riccombeni A."/>
            <person name="Vidanes G."/>
            <person name="Proux-Wera E."/>
            <person name="Wolfe K.H."/>
            <person name="Butler G."/>
        </authorList>
    </citation>
    <scope>NUCLEOTIDE SEQUENCE [LARGE SCALE GENOMIC DNA]</scope>
    <source>
        <strain evidence="10 11">Co 90-125</strain>
    </source>
</reference>
<sequence>MKLLFLILLTISIVSAWSPEDYEIFKLNDKVRQVLGPDVTFYQWFNLTRGPKSTPMEIKKAYRKLSKTLHPDKFSSNAARKKAEEKYAVLSSVNNILRDVSRKERYDYFLDKGFPKWKGTGYYYSKFRPGLILTVIVIYILVGVLHYFALKINRRQSFKRIAEYKNQIKNQAWGGSIVPPSDGSDRKLVNEANNTTFIVKSTGDIYIENDEGLHLIDEYDINVNPTFKDTLIFKIPAGLYNLTLGKVLTPINTTVTYKKPHSSNQKQSQTEQVKKKKNKGKKMELPNGTVVYSRKK</sequence>
<keyword evidence="2 8" id="KW-0732">Signal</keyword>
<feature type="domain" description="J" evidence="9">
    <location>
        <begin position="40"/>
        <end position="110"/>
    </location>
</feature>
<protein>
    <submittedName>
        <fullName evidence="10">Erj5 protein</fullName>
    </submittedName>
</protein>
<evidence type="ECO:0000313" key="10">
    <source>
        <dbReference type="EMBL" id="CCG23191.1"/>
    </source>
</evidence>
<evidence type="ECO:0000256" key="7">
    <source>
        <dbReference type="SAM" id="Phobius"/>
    </source>
</evidence>
<evidence type="ECO:0000313" key="11">
    <source>
        <dbReference type="Proteomes" id="UP000005018"/>
    </source>
</evidence>
<dbReference type="InterPro" id="IPR052606">
    <property type="entry name" value="DnaJ_domain_protein"/>
</dbReference>
<feature type="transmembrane region" description="Helical" evidence="7">
    <location>
        <begin position="131"/>
        <end position="150"/>
    </location>
</feature>
<dbReference type="EMBL" id="HE681722">
    <property type="protein sequence ID" value="CCG23191.1"/>
    <property type="molecule type" value="Genomic_DNA"/>
</dbReference>
<dbReference type="OrthoDB" id="413400at2759"/>
<dbReference type="PROSITE" id="PS50076">
    <property type="entry name" value="DNAJ_2"/>
    <property type="match status" value="1"/>
</dbReference>
<dbReference type="InterPro" id="IPR018253">
    <property type="entry name" value="DnaJ_domain_CS"/>
</dbReference>
<dbReference type="AlphaFoldDB" id="H8X598"/>
<evidence type="ECO:0000256" key="6">
    <source>
        <dbReference type="SAM" id="MobiDB-lite"/>
    </source>
</evidence>
<dbReference type="Gene3D" id="1.10.287.110">
    <property type="entry name" value="DnaJ domain"/>
    <property type="match status" value="1"/>
</dbReference>
<feature type="compositionally biased region" description="Polar residues" evidence="6">
    <location>
        <begin position="257"/>
        <end position="271"/>
    </location>
</feature>
<keyword evidence="4 7" id="KW-0472">Membrane</keyword>
<dbReference type="GeneID" id="14540059"/>
<dbReference type="SMART" id="SM00271">
    <property type="entry name" value="DnaJ"/>
    <property type="match status" value="1"/>
</dbReference>
<dbReference type="KEGG" id="cot:CORT_0D03490"/>
<dbReference type="InterPro" id="IPR036869">
    <property type="entry name" value="J_dom_sf"/>
</dbReference>
<accession>H8X598</accession>
<evidence type="ECO:0000256" key="4">
    <source>
        <dbReference type="ARBA" id="ARBA00023136"/>
    </source>
</evidence>
<evidence type="ECO:0000256" key="2">
    <source>
        <dbReference type="ARBA" id="ARBA00022729"/>
    </source>
</evidence>
<dbReference type="Proteomes" id="UP000005018">
    <property type="component" value="Chromosome 4"/>
</dbReference>
<dbReference type="InterPro" id="IPR001623">
    <property type="entry name" value="DnaJ_domain"/>
</dbReference>
<dbReference type="CDD" id="cd06257">
    <property type="entry name" value="DnaJ"/>
    <property type="match status" value="1"/>
</dbReference>
<dbReference type="Pfam" id="PF00226">
    <property type="entry name" value="DnaJ"/>
    <property type="match status" value="1"/>
</dbReference>
<keyword evidence="1 7" id="KW-0812">Transmembrane</keyword>
<evidence type="ECO:0000256" key="1">
    <source>
        <dbReference type="ARBA" id="ARBA00022692"/>
    </source>
</evidence>
<evidence type="ECO:0000256" key="5">
    <source>
        <dbReference type="ARBA" id="ARBA00037847"/>
    </source>
</evidence>
<dbReference type="PANTHER" id="PTHR44653:SF2">
    <property type="entry name" value="DNAJ HOMOLOG SUBFAMILY C MEMBER 1"/>
    <property type="match status" value="1"/>
</dbReference>
<dbReference type="eggNOG" id="KOG0724">
    <property type="taxonomic scope" value="Eukaryota"/>
</dbReference>
<evidence type="ECO:0000256" key="3">
    <source>
        <dbReference type="ARBA" id="ARBA00022989"/>
    </source>
</evidence>
<organism evidence="10 11">
    <name type="scientific">Candida orthopsilosis (strain 90-125)</name>
    <name type="common">Yeast</name>
    <dbReference type="NCBI Taxonomy" id="1136231"/>
    <lineage>
        <taxon>Eukaryota</taxon>
        <taxon>Fungi</taxon>
        <taxon>Dikarya</taxon>
        <taxon>Ascomycota</taxon>
        <taxon>Saccharomycotina</taxon>
        <taxon>Pichiomycetes</taxon>
        <taxon>Debaryomycetaceae</taxon>
        <taxon>Candida/Lodderomyces clade</taxon>
        <taxon>Candida</taxon>
    </lineage>
</organism>
<dbReference type="RefSeq" id="XP_003869327.1">
    <property type="nucleotide sequence ID" value="XM_003869278.1"/>
</dbReference>
<name>H8X598_CANO9</name>
<feature type="chain" id="PRO_5003617572" evidence="8">
    <location>
        <begin position="17"/>
        <end position="296"/>
    </location>
</feature>
<comment type="subcellular location">
    <subcellularLocation>
        <location evidence="5">Endomembrane system</location>
        <topology evidence="5">Single-pass membrane protein</topology>
    </subcellularLocation>
</comment>
<dbReference type="GO" id="GO:0012505">
    <property type="term" value="C:endomembrane system"/>
    <property type="evidence" value="ECO:0007669"/>
    <property type="project" value="UniProtKB-SubCell"/>
</dbReference>
<dbReference type="PRINTS" id="PR00625">
    <property type="entry name" value="JDOMAIN"/>
</dbReference>
<dbReference type="HOGENOM" id="CLU_037236_2_0_1"/>
<gene>
    <name evidence="10" type="ORF">CORT_0D03490</name>
</gene>
<keyword evidence="11" id="KW-1185">Reference proteome</keyword>
<dbReference type="PROSITE" id="PS00636">
    <property type="entry name" value="DNAJ_1"/>
    <property type="match status" value="1"/>
</dbReference>